<evidence type="ECO:0000259" key="8">
    <source>
        <dbReference type="PROSITE" id="PS50847"/>
    </source>
</evidence>
<feature type="signal peptide" evidence="7">
    <location>
        <begin position="1"/>
        <end position="24"/>
    </location>
</feature>
<name>A0ABW5GGS8_9PSEU</name>
<sequence length="208" mass="20415">MKRSAVLVAFAAAGVLATAPAAFATDSPTATPTTSTTPTTGPTTTTAPPTSTTPTTEPPAHAGNPKAFLKLQPSAARPGDTITVLVGCEASGIGKLASPVLEFGALSPSGPQDDPAKAAASRGKAVVKKDAKPGKYPASFFCGVAEIATSFTVLGAQQVTQVPAGAPQTGGTDGPVEDGTPFAAAGALGVLAAGAAGCVLYRRRRAED</sequence>
<feature type="domain" description="Gram-positive cocci surface proteins LPxTG" evidence="8">
    <location>
        <begin position="166"/>
        <end position="208"/>
    </location>
</feature>
<keyword evidence="1" id="KW-0134">Cell wall</keyword>
<gene>
    <name evidence="9" type="ORF">ACFSYJ_13785</name>
</gene>
<feature type="compositionally biased region" description="Low complexity" evidence="5">
    <location>
        <begin position="25"/>
        <end position="63"/>
    </location>
</feature>
<keyword evidence="6" id="KW-0472">Membrane</keyword>
<evidence type="ECO:0000313" key="9">
    <source>
        <dbReference type="EMBL" id="MFD2459680.1"/>
    </source>
</evidence>
<evidence type="ECO:0000256" key="4">
    <source>
        <dbReference type="ARBA" id="ARBA00023088"/>
    </source>
</evidence>
<protein>
    <recommendedName>
        <fullName evidence="8">Gram-positive cocci surface proteins LPxTG domain-containing protein</fullName>
    </recommendedName>
</protein>
<proteinExistence type="predicted"/>
<feature type="transmembrane region" description="Helical" evidence="6">
    <location>
        <begin position="182"/>
        <end position="201"/>
    </location>
</feature>
<dbReference type="InterPro" id="IPR019931">
    <property type="entry name" value="LPXTG_anchor"/>
</dbReference>
<feature type="region of interest" description="Disordered" evidence="5">
    <location>
        <begin position="25"/>
        <end position="64"/>
    </location>
</feature>
<dbReference type="PROSITE" id="PS50847">
    <property type="entry name" value="GRAM_POS_ANCHORING"/>
    <property type="match status" value="1"/>
</dbReference>
<keyword evidence="10" id="KW-1185">Reference proteome</keyword>
<reference evidence="10" key="1">
    <citation type="journal article" date="2019" name="Int. J. Syst. Evol. Microbiol.">
        <title>The Global Catalogue of Microorganisms (GCM) 10K type strain sequencing project: providing services to taxonomists for standard genome sequencing and annotation.</title>
        <authorList>
            <consortium name="The Broad Institute Genomics Platform"/>
            <consortium name="The Broad Institute Genome Sequencing Center for Infectious Disease"/>
            <person name="Wu L."/>
            <person name="Ma J."/>
        </authorList>
    </citation>
    <scope>NUCLEOTIDE SEQUENCE [LARGE SCALE GENOMIC DNA]</scope>
    <source>
        <strain evidence="10">CGMCC 4.7643</strain>
    </source>
</reference>
<keyword evidence="3 7" id="KW-0732">Signal</keyword>
<evidence type="ECO:0000313" key="10">
    <source>
        <dbReference type="Proteomes" id="UP001597419"/>
    </source>
</evidence>
<keyword evidence="6" id="KW-0812">Transmembrane</keyword>
<keyword evidence="6" id="KW-1133">Transmembrane helix</keyword>
<evidence type="ECO:0000256" key="3">
    <source>
        <dbReference type="ARBA" id="ARBA00022729"/>
    </source>
</evidence>
<evidence type="ECO:0000256" key="7">
    <source>
        <dbReference type="SAM" id="SignalP"/>
    </source>
</evidence>
<dbReference type="Proteomes" id="UP001597419">
    <property type="component" value="Unassembled WGS sequence"/>
</dbReference>
<evidence type="ECO:0000256" key="5">
    <source>
        <dbReference type="SAM" id="MobiDB-lite"/>
    </source>
</evidence>
<organism evidence="9 10">
    <name type="scientific">Amycolatopsis samaneae</name>
    <dbReference type="NCBI Taxonomy" id="664691"/>
    <lineage>
        <taxon>Bacteria</taxon>
        <taxon>Bacillati</taxon>
        <taxon>Actinomycetota</taxon>
        <taxon>Actinomycetes</taxon>
        <taxon>Pseudonocardiales</taxon>
        <taxon>Pseudonocardiaceae</taxon>
        <taxon>Amycolatopsis</taxon>
    </lineage>
</organism>
<dbReference type="EMBL" id="JBHUKU010000006">
    <property type="protein sequence ID" value="MFD2459680.1"/>
    <property type="molecule type" value="Genomic_DNA"/>
</dbReference>
<feature type="chain" id="PRO_5046322918" description="Gram-positive cocci surface proteins LPxTG domain-containing protein" evidence="7">
    <location>
        <begin position="25"/>
        <end position="208"/>
    </location>
</feature>
<accession>A0ABW5GGS8</accession>
<evidence type="ECO:0000256" key="2">
    <source>
        <dbReference type="ARBA" id="ARBA00022525"/>
    </source>
</evidence>
<comment type="caution">
    <text evidence="9">The sequence shown here is derived from an EMBL/GenBank/DDBJ whole genome shotgun (WGS) entry which is preliminary data.</text>
</comment>
<evidence type="ECO:0000256" key="6">
    <source>
        <dbReference type="SAM" id="Phobius"/>
    </source>
</evidence>
<keyword evidence="2" id="KW-0964">Secreted</keyword>
<evidence type="ECO:0000256" key="1">
    <source>
        <dbReference type="ARBA" id="ARBA00022512"/>
    </source>
</evidence>
<dbReference type="RefSeq" id="WP_345397302.1">
    <property type="nucleotide sequence ID" value="NZ_BAABHG010000008.1"/>
</dbReference>
<keyword evidence="4" id="KW-0572">Peptidoglycan-anchor</keyword>